<gene>
    <name evidence="2" type="ORF">S06H3_11278</name>
</gene>
<protein>
    <submittedName>
        <fullName evidence="2">Uncharacterized protein</fullName>
    </submittedName>
</protein>
<name>X1L776_9ZZZZ</name>
<feature type="non-terminal residue" evidence="2">
    <location>
        <position position="1"/>
    </location>
</feature>
<feature type="transmembrane region" description="Helical" evidence="1">
    <location>
        <begin position="14"/>
        <end position="37"/>
    </location>
</feature>
<dbReference type="AlphaFoldDB" id="X1L776"/>
<keyword evidence="1" id="KW-0812">Transmembrane</keyword>
<proteinExistence type="predicted"/>
<dbReference type="EMBL" id="BARV01005420">
    <property type="protein sequence ID" value="GAI14868.1"/>
    <property type="molecule type" value="Genomic_DNA"/>
</dbReference>
<reference evidence="2" key="1">
    <citation type="journal article" date="2014" name="Front. Microbiol.">
        <title>High frequency of phylogenetically diverse reductive dehalogenase-homologous genes in deep subseafloor sedimentary metagenomes.</title>
        <authorList>
            <person name="Kawai M."/>
            <person name="Futagami T."/>
            <person name="Toyoda A."/>
            <person name="Takaki Y."/>
            <person name="Nishi S."/>
            <person name="Hori S."/>
            <person name="Arai W."/>
            <person name="Tsubouchi T."/>
            <person name="Morono Y."/>
            <person name="Uchiyama I."/>
            <person name="Ito T."/>
            <person name="Fujiyama A."/>
            <person name="Inagaki F."/>
            <person name="Takami H."/>
        </authorList>
    </citation>
    <scope>NUCLEOTIDE SEQUENCE</scope>
    <source>
        <strain evidence="2">Expedition CK06-06</strain>
    </source>
</reference>
<evidence type="ECO:0000256" key="1">
    <source>
        <dbReference type="SAM" id="Phobius"/>
    </source>
</evidence>
<keyword evidence="1" id="KW-0472">Membrane</keyword>
<evidence type="ECO:0000313" key="2">
    <source>
        <dbReference type="EMBL" id="GAI14868.1"/>
    </source>
</evidence>
<keyword evidence="1" id="KW-1133">Transmembrane helix</keyword>
<accession>X1L776</accession>
<organism evidence="2">
    <name type="scientific">marine sediment metagenome</name>
    <dbReference type="NCBI Taxonomy" id="412755"/>
    <lineage>
        <taxon>unclassified sequences</taxon>
        <taxon>metagenomes</taxon>
        <taxon>ecological metagenomes</taxon>
    </lineage>
</organism>
<comment type="caution">
    <text evidence="2">The sequence shown here is derived from an EMBL/GenBank/DDBJ whole genome shotgun (WGS) entry which is preliminary data.</text>
</comment>
<sequence>FVVYLCRFLAYHKLILLILQIVILYYVYLKGTIITLYNTWLE</sequence>